<evidence type="ECO:0000256" key="1">
    <source>
        <dbReference type="ARBA" id="ARBA00023235"/>
    </source>
</evidence>
<dbReference type="eggNOG" id="COG2407">
    <property type="taxonomic scope" value="Bacteria"/>
</dbReference>
<reference evidence="3" key="1">
    <citation type="submission" date="2009-02" db="EMBL/GenBank/DDBJ databases">
        <authorList>
            <person name="Fulton L."/>
            <person name="Clifton S."/>
            <person name="Fulton B."/>
            <person name="Xu J."/>
            <person name="Minx P."/>
            <person name="Pepin K.H."/>
            <person name="Johnson M."/>
            <person name="Bhonagiri V."/>
            <person name="Nash W.E."/>
            <person name="Mardis E.R."/>
            <person name="Wilson R.K."/>
        </authorList>
    </citation>
    <scope>NUCLEOTIDE SEQUENCE [LARGE SCALE GENOMIC DNA]</scope>
    <source>
        <strain evidence="3">DSM 15053</strain>
    </source>
</reference>
<organism evidence="3 4">
    <name type="scientific">[Clostridium] hylemonae DSM 15053</name>
    <dbReference type="NCBI Taxonomy" id="553973"/>
    <lineage>
        <taxon>Bacteria</taxon>
        <taxon>Bacillati</taxon>
        <taxon>Bacillota</taxon>
        <taxon>Clostridia</taxon>
        <taxon>Lachnospirales</taxon>
        <taxon>Lachnospiraceae</taxon>
    </lineage>
</organism>
<evidence type="ECO:0000313" key="3">
    <source>
        <dbReference type="EMBL" id="EEG73999.1"/>
    </source>
</evidence>
<dbReference type="SUPFAM" id="SSF53743">
    <property type="entry name" value="FucI/AraA N-terminal and middle domains"/>
    <property type="match status" value="1"/>
</dbReference>
<accession>C0C1I5</accession>
<evidence type="ECO:0000313" key="4">
    <source>
        <dbReference type="Proteomes" id="UP000004893"/>
    </source>
</evidence>
<keyword evidence="1" id="KW-0413">Isomerase</keyword>
<gene>
    <name evidence="3" type="ORF">CLOHYLEM_06005</name>
</gene>
<sequence>MLTEGEGKENKDMDHRVVIGYAPTRRRIFSAQDAVKYKKMIADRLREWEVEFVDIEDINEEGLLRSAEDVQPVIDKFSRAKVDALFIPHCNFGSEHSCGKVAAALHVPVLLWGPRDEAPEPDGSRLRDTQCGLFATGKVLRRMKVPFTYVPNCRVDSPQFEKGFKNFVAAANVIKEFRRGRILQIDTRPADFWTMMVNEGELLEKFGIQVFPITMVEFADKVLELEASDSAEVEETERYIYEHMDVCIPKESVRRVASLKEAMKYFARVNECNAVAIQCWDALQQALHVMPCCANALLTDEGIPVVCETDIHGAVTAIMVQAAGMGRTPCFFADWSVRHPENENGELLQHCGPWPISLAREKAKLSRPFAFPEHCPGAVVAELKPGEISILRFDGDNGTYGMLMGKARTIDGPKTTGTYAWVEIPNWPKVETMLVKGPYVHHAVGIHGDVIPVICEALNYIPDVRADFYDEDQERETYAAWN</sequence>
<reference evidence="3" key="2">
    <citation type="submission" date="2013-06" db="EMBL/GenBank/DDBJ databases">
        <title>Draft genome sequence of Clostridium hylemonae (DSM 15053).</title>
        <authorList>
            <person name="Sudarsanam P."/>
            <person name="Ley R."/>
            <person name="Guruge J."/>
            <person name="Turnbaugh P.J."/>
            <person name="Mahowald M."/>
            <person name="Liep D."/>
            <person name="Gordon J."/>
        </authorList>
    </citation>
    <scope>NUCLEOTIDE SEQUENCE</scope>
    <source>
        <strain evidence="3">DSM 15053</strain>
    </source>
</reference>
<dbReference type="CDD" id="cd00578">
    <property type="entry name" value="L-fuc_L-ara-isomerases"/>
    <property type="match status" value="1"/>
</dbReference>
<dbReference type="InterPro" id="IPR009015">
    <property type="entry name" value="Fucose_isomerase_N/cen_sf"/>
</dbReference>
<proteinExistence type="predicted"/>
<dbReference type="PANTHER" id="PTHR36120:SF1">
    <property type="entry name" value="L-FUCOSE ISOMERASE C-TERMINAL DOMAIN-CONTAINING PROTEIN"/>
    <property type="match status" value="1"/>
</dbReference>
<dbReference type="AlphaFoldDB" id="C0C1I5"/>
<dbReference type="GO" id="GO:0016861">
    <property type="term" value="F:intramolecular oxidoreductase activity, interconverting aldoses and ketoses"/>
    <property type="evidence" value="ECO:0007669"/>
    <property type="project" value="InterPro"/>
</dbReference>
<dbReference type="PANTHER" id="PTHR36120">
    <property type="entry name" value="FUCOSE ISOMERASE"/>
    <property type="match status" value="1"/>
</dbReference>
<comment type="caution">
    <text evidence="3">The sequence shown here is derived from an EMBL/GenBank/DDBJ whole genome shotgun (WGS) entry which is preliminary data.</text>
</comment>
<dbReference type="STRING" id="553973.CLOHYLEM_06005"/>
<dbReference type="Proteomes" id="UP000004893">
    <property type="component" value="Unassembled WGS sequence"/>
</dbReference>
<name>C0C1I5_9FIRM</name>
<keyword evidence="2" id="KW-0119">Carbohydrate metabolism</keyword>
<dbReference type="HOGENOM" id="CLU_045643_1_0_9"/>
<evidence type="ECO:0008006" key="5">
    <source>
        <dbReference type="Google" id="ProtNLM"/>
    </source>
</evidence>
<dbReference type="GO" id="GO:0005996">
    <property type="term" value="P:monosaccharide metabolic process"/>
    <property type="evidence" value="ECO:0007669"/>
    <property type="project" value="InterPro"/>
</dbReference>
<evidence type="ECO:0000256" key="2">
    <source>
        <dbReference type="ARBA" id="ARBA00023277"/>
    </source>
</evidence>
<protein>
    <recommendedName>
        <fullName evidence="5">L-fucose isomerase C-terminal domain-containing protein</fullName>
    </recommendedName>
</protein>
<keyword evidence="4" id="KW-1185">Reference proteome</keyword>
<dbReference type="GO" id="GO:0005737">
    <property type="term" value="C:cytoplasm"/>
    <property type="evidence" value="ECO:0007669"/>
    <property type="project" value="InterPro"/>
</dbReference>
<dbReference type="EMBL" id="ABYI02000022">
    <property type="protein sequence ID" value="EEG73999.1"/>
    <property type="molecule type" value="Genomic_DNA"/>
</dbReference>